<dbReference type="EMBL" id="CP021983">
    <property type="protein sequence ID" value="ASC72982.1"/>
    <property type="molecule type" value="Genomic_DNA"/>
</dbReference>
<organism evidence="3 4">
    <name type="scientific">Halomicronema hongdechloris C2206</name>
    <dbReference type="NCBI Taxonomy" id="1641165"/>
    <lineage>
        <taxon>Bacteria</taxon>
        <taxon>Bacillati</taxon>
        <taxon>Cyanobacteriota</taxon>
        <taxon>Cyanophyceae</taxon>
        <taxon>Nodosilineales</taxon>
        <taxon>Nodosilineaceae</taxon>
        <taxon>Halomicronema</taxon>
    </lineage>
</organism>
<dbReference type="Gene3D" id="1.10.10.2910">
    <property type="match status" value="1"/>
</dbReference>
<dbReference type="GO" id="GO:0003677">
    <property type="term" value="F:DNA binding"/>
    <property type="evidence" value="ECO:0007669"/>
    <property type="project" value="InterPro"/>
</dbReference>
<dbReference type="InterPro" id="IPR001387">
    <property type="entry name" value="Cro/C1-type_HTH"/>
</dbReference>
<dbReference type="InterPro" id="IPR010359">
    <property type="entry name" value="IrrE_HExxH"/>
</dbReference>
<gene>
    <name evidence="3" type="ORF">XM38_039430</name>
</gene>
<dbReference type="Pfam" id="PF06114">
    <property type="entry name" value="Peptidase_M78"/>
    <property type="match status" value="1"/>
</dbReference>
<dbReference type="PANTHER" id="PTHR43236">
    <property type="entry name" value="ANTITOXIN HIGA1"/>
    <property type="match status" value="1"/>
</dbReference>
<dbReference type="PANTHER" id="PTHR43236:SF1">
    <property type="entry name" value="BLL7220 PROTEIN"/>
    <property type="match status" value="1"/>
</dbReference>
<dbReference type="PROSITE" id="PS50943">
    <property type="entry name" value="HTH_CROC1"/>
    <property type="match status" value="1"/>
</dbReference>
<dbReference type="CDD" id="cd00093">
    <property type="entry name" value="HTH_XRE"/>
    <property type="match status" value="1"/>
</dbReference>
<evidence type="ECO:0000256" key="1">
    <source>
        <dbReference type="ARBA" id="ARBA00007227"/>
    </source>
</evidence>
<dbReference type="KEGG" id="hhg:XM38_039430"/>
<dbReference type="RefSeq" id="WP_088430690.1">
    <property type="nucleotide sequence ID" value="NZ_CP021983.2"/>
</dbReference>
<keyword evidence="4" id="KW-1185">Reference proteome</keyword>
<reference evidence="3 4" key="1">
    <citation type="journal article" date="2016" name="Biochim. Biophys. Acta">
        <title>Characterization of red-shifted phycobilisomes isolated from the chlorophyll f-containing cyanobacterium Halomicronema hongdechloris.</title>
        <authorList>
            <person name="Li Y."/>
            <person name="Lin Y."/>
            <person name="Garvey C.J."/>
            <person name="Birch D."/>
            <person name="Corkery R.W."/>
            <person name="Loughlin P.C."/>
            <person name="Scheer H."/>
            <person name="Willows R.D."/>
            <person name="Chen M."/>
        </authorList>
    </citation>
    <scope>NUCLEOTIDE SEQUENCE [LARGE SCALE GENOMIC DNA]</scope>
    <source>
        <strain evidence="3 4">C2206</strain>
    </source>
</reference>
<dbReference type="Gene3D" id="1.10.260.40">
    <property type="entry name" value="lambda repressor-like DNA-binding domains"/>
    <property type="match status" value="1"/>
</dbReference>
<dbReference type="Pfam" id="PF01381">
    <property type="entry name" value="HTH_3"/>
    <property type="match status" value="1"/>
</dbReference>
<dbReference type="AlphaFoldDB" id="A0A1Z3HRU6"/>
<protein>
    <recommendedName>
        <fullName evidence="2">HTH cro/C1-type domain-containing protein</fullName>
    </recommendedName>
</protein>
<dbReference type="Proteomes" id="UP000191901">
    <property type="component" value="Chromosome"/>
</dbReference>
<evidence type="ECO:0000313" key="3">
    <source>
        <dbReference type="EMBL" id="ASC72982.1"/>
    </source>
</evidence>
<dbReference type="SUPFAM" id="SSF47413">
    <property type="entry name" value="lambda repressor-like DNA-binding domains"/>
    <property type="match status" value="1"/>
</dbReference>
<dbReference type="STRING" id="1641165.XM38_09735"/>
<name>A0A1Z3HRU6_9CYAN</name>
<dbReference type="OrthoDB" id="504343at2"/>
<accession>A0A1Z3HRU6</accession>
<evidence type="ECO:0000259" key="2">
    <source>
        <dbReference type="PROSITE" id="PS50943"/>
    </source>
</evidence>
<sequence length="362" mass="40954">MRNVNSIRIYREQAGISQAELGQYLGVTRQTIAAWEKGDREPSVAQLTQIAQFLDIAVDLLLPDTEAVAMPETAGLMFRADQPSALNPHLRAALSRKAEDYTFIEQLIHEIPTLPEMRPLAGYDAHVVEEVAREIRDWLGMGETCPLGDALALLESKGLKVILHPLPNEISGFSAYTETSGAVIFINAVHPTERKFFTALHELAHLIFHRQEYRVPNEKAGGRSDPREKVANHFAGAVLLPEDVIRRELHGYRRRWLPEPLLADMKRRYGVSMRTVLYRAADVGIISQKQKEQQIGQLNKKHGLTNEPVDLPDSERLTRLERMVFLALLQEEITISRAAEILGKPLVELRDTLNDWLEELEV</sequence>
<dbReference type="InterPro" id="IPR052345">
    <property type="entry name" value="Rad_response_metalloprotease"/>
</dbReference>
<dbReference type="SMART" id="SM00530">
    <property type="entry name" value="HTH_XRE"/>
    <property type="match status" value="1"/>
</dbReference>
<proteinExistence type="inferred from homology"/>
<evidence type="ECO:0000313" key="4">
    <source>
        <dbReference type="Proteomes" id="UP000191901"/>
    </source>
</evidence>
<dbReference type="InterPro" id="IPR010982">
    <property type="entry name" value="Lambda_DNA-bd_dom_sf"/>
</dbReference>
<comment type="similarity">
    <text evidence="1">Belongs to the short-chain fatty acyl-CoA assimilation regulator (ScfR) family.</text>
</comment>
<feature type="domain" description="HTH cro/C1-type" evidence="2">
    <location>
        <begin position="7"/>
        <end position="61"/>
    </location>
</feature>